<dbReference type="Pfam" id="PF05048">
    <property type="entry name" value="NosD"/>
    <property type="match status" value="1"/>
</dbReference>
<dbReference type="PANTHER" id="PTHR22990">
    <property type="entry name" value="F-BOX ONLY PROTEIN"/>
    <property type="match status" value="1"/>
</dbReference>
<keyword evidence="5" id="KW-0732">Signal</keyword>
<evidence type="ECO:0000259" key="6">
    <source>
        <dbReference type="Pfam" id="PF05048"/>
    </source>
</evidence>
<gene>
    <name evidence="7" type="ORF">EDM52_20575</name>
</gene>
<dbReference type="InterPro" id="IPR012334">
    <property type="entry name" value="Pectin_lyas_fold"/>
</dbReference>
<proteinExistence type="predicted"/>
<sequence>MILTSVIWLCLWVLPLSSHAAGAPADLQALIDKAAPGETVTIPAGEYAGPLRVTKPITLQASGEVIIRSATDDPVLTIESNNVTVSGLQLQDSRINNPLATLVVHGNQNVIEQIQIDTMGTGIQLLESSFNQLRNIRVTGHVLDPSEVAADIGHDHSAHQQLTKPVQQPGAEAKKGNGIDLRRSHQNQIIGNQILNLFDGIYLESSQENIIEQNQVAKSRYGIHLMGTSSTRIANNIGNGNVTGAMLMDTSTATVTNNRFLKQKDNPNSQGILLFSVTDSVLEGNHIEGNRVGLYLEQSTGNSVKNNALTLNFIGMQVKDTADNQLMSNQFVSNVIQAQAQDSKADSFDGNYWDNLQALDVNGDERSDLSYEMNPFFLALTDAVPPYQLFFQSPGFVFLESLFSVGGDQIRDTAPLMSPVIQDDLEGQQEATVGQTGLLGAGLLMFSFLFIYLGVRRK</sequence>
<comment type="caution">
    <text evidence="7">The sequence shown here is derived from an EMBL/GenBank/DDBJ whole genome shotgun (WGS) entry which is preliminary data.</text>
</comment>
<feature type="transmembrane region" description="Helical" evidence="4">
    <location>
        <begin position="437"/>
        <end position="455"/>
    </location>
</feature>
<keyword evidence="4" id="KW-1133">Transmembrane helix</keyword>
<evidence type="ECO:0000256" key="4">
    <source>
        <dbReference type="SAM" id="Phobius"/>
    </source>
</evidence>
<protein>
    <submittedName>
        <fullName evidence="7">ABC transporter substrate-binding protein</fullName>
    </submittedName>
</protein>
<dbReference type="RefSeq" id="WP_122910815.1">
    <property type="nucleotide sequence ID" value="NZ_CBCSBE010000014.1"/>
</dbReference>
<dbReference type="Gene3D" id="2.160.20.10">
    <property type="entry name" value="Single-stranded right-handed beta-helix, Pectin lyase-like"/>
    <property type="match status" value="1"/>
</dbReference>
<dbReference type="InterPro" id="IPR011050">
    <property type="entry name" value="Pectin_lyase_fold/virulence"/>
</dbReference>
<accession>A0A3M8BYL3</accession>
<evidence type="ECO:0000313" key="8">
    <source>
        <dbReference type="Proteomes" id="UP000282028"/>
    </source>
</evidence>
<feature type="domain" description="Periplasmic copper-binding protein NosD beta helix" evidence="6">
    <location>
        <begin position="172"/>
        <end position="355"/>
    </location>
</feature>
<comment type="pathway">
    <text evidence="1">Protein modification; protein ubiquitination.</text>
</comment>
<dbReference type="PANTHER" id="PTHR22990:SF15">
    <property type="entry name" value="F-BOX ONLY PROTEIN 10"/>
    <property type="match status" value="1"/>
</dbReference>
<evidence type="ECO:0000313" key="7">
    <source>
        <dbReference type="EMBL" id="RNB68516.1"/>
    </source>
</evidence>
<evidence type="ECO:0000256" key="5">
    <source>
        <dbReference type="SAM" id="SignalP"/>
    </source>
</evidence>
<keyword evidence="4" id="KW-0812">Transmembrane</keyword>
<dbReference type="NCBIfam" id="TIGR03804">
    <property type="entry name" value="para_beta_helix"/>
    <property type="match status" value="3"/>
</dbReference>
<dbReference type="AlphaFoldDB" id="A0A3M8BYL3"/>
<dbReference type="EMBL" id="RHHR01000044">
    <property type="protein sequence ID" value="RNB68516.1"/>
    <property type="molecule type" value="Genomic_DNA"/>
</dbReference>
<dbReference type="SMART" id="SM00710">
    <property type="entry name" value="PbH1"/>
    <property type="match status" value="6"/>
</dbReference>
<evidence type="ECO:0000256" key="2">
    <source>
        <dbReference type="ARBA" id="ARBA00022737"/>
    </source>
</evidence>
<dbReference type="InterPro" id="IPR051550">
    <property type="entry name" value="SCF-Subunits/Alg-Epimerases"/>
</dbReference>
<dbReference type="OrthoDB" id="159063at2"/>
<evidence type="ECO:0000256" key="1">
    <source>
        <dbReference type="ARBA" id="ARBA00004906"/>
    </source>
</evidence>
<keyword evidence="2" id="KW-0677">Repeat</keyword>
<reference evidence="7 8" key="1">
    <citation type="submission" date="2018-10" db="EMBL/GenBank/DDBJ databases">
        <title>Phylogenomics of Brevibacillus.</title>
        <authorList>
            <person name="Dunlap C."/>
        </authorList>
    </citation>
    <scope>NUCLEOTIDE SEQUENCE [LARGE SCALE GENOMIC DNA]</scope>
    <source>
        <strain evidence="7 8">JCM 12215</strain>
    </source>
</reference>
<keyword evidence="8" id="KW-1185">Reference proteome</keyword>
<keyword evidence="4" id="KW-0472">Membrane</keyword>
<dbReference type="Proteomes" id="UP000282028">
    <property type="component" value="Unassembled WGS sequence"/>
</dbReference>
<keyword evidence="3" id="KW-0833">Ubl conjugation pathway</keyword>
<organism evidence="7 8">
    <name type="scientific">Brevibacillus invocatus</name>
    <dbReference type="NCBI Taxonomy" id="173959"/>
    <lineage>
        <taxon>Bacteria</taxon>
        <taxon>Bacillati</taxon>
        <taxon>Bacillota</taxon>
        <taxon>Bacilli</taxon>
        <taxon>Bacillales</taxon>
        <taxon>Paenibacillaceae</taxon>
        <taxon>Brevibacillus</taxon>
    </lineage>
</organism>
<name>A0A3M8BYL3_9BACL</name>
<feature type="chain" id="PRO_5017947009" evidence="5">
    <location>
        <begin position="21"/>
        <end position="458"/>
    </location>
</feature>
<dbReference type="InterPro" id="IPR006626">
    <property type="entry name" value="PbH1"/>
</dbReference>
<feature type="signal peptide" evidence="5">
    <location>
        <begin position="1"/>
        <end position="20"/>
    </location>
</feature>
<dbReference type="InterPro" id="IPR007742">
    <property type="entry name" value="NosD_dom"/>
</dbReference>
<dbReference type="SUPFAM" id="SSF51126">
    <property type="entry name" value="Pectin lyase-like"/>
    <property type="match status" value="1"/>
</dbReference>
<dbReference type="InterPro" id="IPR022441">
    <property type="entry name" value="Para_beta_helix_rpt-2"/>
</dbReference>
<evidence type="ECO:0000256" key="3">
    <source>
        <dbReference type="ARBA" id="ARBA00022786"/>
    </source>
</evidence>